<feature type="transmembrane region" description="Helical" evidence="5">
    <location>
        <begin position="257"/>
        <end position="277"/>
    </location>
</feature>
<keyword evidence="3 5" id="KW-1133">Transmembrane helix</keyword>
<dbReference type="GO" id="GO:0016020">
    <property type="term" value="C:membrane"/>
    <property type="evidence" value="ECO:0007669"/>
    <property type="project" value="UniProtKB-SubCell"/>
</dbReference>
<dbReference type="EMBL" id="CP024847">
    <property type="protein sequence ID" value="AUR52217.1"/>
    <property type="molecule type" value="Genomic_DNA"/>
</dbReference>
<keyword evidence="4 5" id="KW-0472">Membrane</keyword>
<evidence type="ECO:0000313" key="8">
    <source>
        <dbReference type="Proteomes" id="UP000236655"/>
    </source>
</evidence>
<organism evidence="7 8">
    <name type="scientific">Aquella oligotrophica</name>
    <dbReference type="NCBI Taxonomy" id="2067065"/>
    <lineage>
        <taxon>Bacteria</taxon>
        <taxon>Pseudomonadati</taxon>
        <taxon>Pseudomonadota</taxon>
        <taxon>Betaproteobacteria</taxon>
        <taxon>Neisseriales</taxon>
        <taxon>Neisseriaceae</taxon>
        <taxon>Aquella</taxon>
    </lineage>
</organism>
<comment type="subcellular location">
    <subcellularLocation>
        <location evidence="1">Membrane</location>
        <topology evidence="1">Multi-pass membrane protein</topology>
    </subcellularLocation>
</comment>
<dbReference type="KEGG" id="nba:CUN60_07885"/>
<evidence type="ECO:0000256" key="4">
    <source>
        <dbReference type="ARBA" id="ARBA00023136"/>
    </source>
</evidence>
<dbReference type="AlphaFoldDB" id="A0A2I7N6W8"/>
<feature type="transmembrane region" description="Helical" evidence="5">
    <location>
        <begin position="318"/>
        <end position="338"/>
    </location>
</feature>
<feature type="transmembrane region" description="Helical" evidence="5">
    <location>
        <begin position="289"/>
        <end position="306"/>
    </location>
</feature>
<keyword evidence="8" id="KW-1185">Reference proteome</keyword>
<dbReference type="RefSeq" id="WP_102951513.1">
    <property type="nucleotide sequence ID" value="NZ_CP024847.1"/>
</dbReference>
<evidence type="ECO:0000259" key="6">
    <source>
        <dbReference type="Pfam" id="PF13515"/>
    </source>
</evidence>
<dbReference type="Proteomes" id="UP000236655">
    <property type="component" value="Chromosome"/>
</dbReference>
<dbReference type="Pfam" id="PF13515">
    <property type="entry name" value="FUSC_2"/>
    <property type="match status" value="1"/>
</dbReference>
<evidence type="ECO:0000256" key="2">
    <source>
        <dbReference type="ARBA" id="ARBA00022692"/>
    </source>
</evidence>
<evidence type="ECO:0000256" key="5">
    <source>
        <dbReference type="SAM" id="Phobius"/>
    </source>
</evidence>
<feature type="transmembrane region" description="Helical" evidence="5">
    <location>
        <begin position="61"/>
        <end position="78"/>
    </location>
</feature>
<sequence>MYFPRIPAEQRANIYAHALSFLLNVTGYIITNDFIFIWIEIASLSFIGFHTAKSPKFFDRNILNHFLTVMIYYLIAHLIGSNDVLYSLLIFGFTYFYFILKDNGFNKSSQLWMYIQALLIDTTFVSFPFQEKIMATVVAYMEAQLILNLTFAFFTNNIQHEAERKYIDIFKITLRDWIDFHKEAVRLAIRGALTATILYSLCSGFHDLKPNWAVVTAVSCLQRNDKNGSLRAIKGIAIGSLIGWPLANGLISLLGQHALIATLLLWGFMIAALILSLEQIKSPNLNRQIIVTAFYLITTTCIAIGMNAPSHTYVHLKVMNSLIGISIGFLALGIWELTQKSPVK</sequence>
<proteinExistence type="predicted"/>
<feature type="transmembrane region" description="Helical" evidence="5">
    <location>
        <begin position="84"/>
        <end position="100"/>
    </location>
</feature>
<feature type="domain" description="Integral membrane bound transporter" evidence="6">
    <location>
        <begin position="201"/>
        <end position="330"/>
    </location>
</feature>
<protein>
    <recommendedName>
        <fullName evidence="6">Integral membrane bound transporter domain-containing protein</fullName>
    </recommendedName>
</protein>
<accession>A0A2I7N6W8</accession>
<evidence type="ECO:0000313" key="7">
    <source>
        <dbReference type="EMBL" id="AUR52217.1"/>
    </source>
</evidence>
<keyword evidence="2 5" id="KW-0812">Transmembrane</keyword>
<feature type="transmembrane region" description="Helical" evidence="5">
    <location>
        <begin position="232"/>
        <end position="251"/>
    </location>
</feature>
<reference evidence="8" key="1">
    <citation type="submission" date="2017-11" db="EMBL/GenBank/DDBJ databases">
        <authorList>
            <person name="Chan K.G."/>
            <person name="Lee L.S."/>
        </authorList>
    </citation>
    <scope>NUCLEOTIDE SEQUENCE [LARGE SCALE GENOMIC DNA]</scope>
    <source>
        <strain evidence="8">DSM 100970</strain>
    </source>
</reference>
<feature type="transmembrane region" description="Helical" evidence="5">
    <location>
        <begin position="135"/>
        <end position="155"/>
    </location>
</feature>
<evidence type="ECO:0000256" key="3">
    <source>
        <dbReference type="ARBA" id="ARBA00022989"/>
    </source>
</evidence>
<name>A0A2I7N6W8_9NEIS</name>
<gene>
    <name evidence="7" type="ORF">CUN60_07885</name>
</gene>
<evidence type="ECO:0000256" key="1">
    <source>
        <dbReference type="ARBA" id="ARBA00004141"/>
    </source>
</evidence>
<dbReference type="InterPro" id="IPR049453">
    <property type="entry name" value="Memb_transporter_dom"/>
</dbReference>